<dbReference type="STRING" id="345632.GPICK_11350"/>
<evidence type="ECO:0000313" key="1">
    <source>
        <dbReference type="EMBL" id="AJE03871.1"/>
    </source>
</evidence>
<proteinExistence type="predicted"/>
<reference evidence="1 2" key="1">
    <citation type="journal article" date="2015" name="Genome Announc.">
        <title>Complete Genome of Geobacter pickeringii G13T, a Metal-Reducing Isolate from Sedimentary Kaolin Deposits.</title>
        <authorList>
            <person name="Badalamenti J.P."/>
            <person name="Bond D.R."/>
        </authorList>
    </citation>
    <scope>NUCLEOTIDE SEQUENCE [LARGE SCALE GENOMIC DNA]</scope>
    <source>
        <strain evidence="1 2">G13</strain>
    </source>
</reference>
<protein>
    <submittedName>
        <fullName evidence="1">Uncharacterized protein</fullName>
    </submittedName>
</protein>
<dbReference type="KEGG" id="gpi:GPICK_11350"/>
<organism evidence="1 2">
    <name type="scientific">Geobacter pickeringii</name>
    <dbReference type="NCBI Taxonomy" id="345632"/>
    <lineage>
        <taxon>Bacteria</taxon>
        <taxon>Pseudomonadati</taxon>
        <taxon>Thermodesulfobacteriota</taxon>
        <taxon>Desulfuromonadia</taxon>
        <taxon>Geobacterales</taxon>
        <taxon>Geobacteraceae</taxon>
        <taxon>Geobacter</taxon>
    </lineage>
</organism>
<keyword evidence="2" id="KW-1185">Reference proteome</keyword>
<dbReference type="Proteomes" id="UP000057609">
    <property type="component" value="Chromosome"/>
</dbReference>
<dbReference type="AlphaFoldDB" id="A0A0B5BIL5"/>
<sequence>MYRFQHRFGVFEYIIVPKTNDSDAGTFKRFGSFVIIRPLGSVRVGAPVQFDGQECFVAVKVENEPSYRMLPPKLEATKAAVSQELPDQIFGIGLPRS</sequence>
<evidence type="ECO:0000313" key="2">
    <source>
        <dbReference type="Proteomes" id="UP000057609"/>
    </source>
</evidence>
<gene>
    <name evidence="1" type="ORF">GPICK_11350</name>
</gene>
<accession>A0A0B5BIL5</accession>
<dbReference type="HOGENOM" id="CLU_2342755_0_0_7"/>
<dbReference type="EMBL" id="CP009788">
    <property type="protein sequence ID" value="AJE03871.1"/>
    <property type="molecule type" value="Genomic_DNA"/>
</dbReference>
<name>A0A0B5BIL5_9BACT</name>